<reference evidence="5 6" key="1">
    <citation type="submission" date="2020-10" db="EMBL/GenBank/DDBJ databases">
        <title>Plant Genome Project.</title>
        <authorList>
            <person name="Zhang R.-G."/>
        </authorList>
    </citation>
    <scope>NUCLEOTIDE SEQUENCE [LARGE SCALE GENOMIC DNA]</scope>
    <source>
        <strain evidence="5">FAFU-HL-1</strain>
        <tissue evidence="5">Leaf</tissue>
    </source>
</reference>
<dbReference type="Pfam" id="PF23282">
    <property type="entry name" value="WHD_ROQ1"/>
    <property type="match status" value="1"/>
</dbReference>
<dbReference type="FunFam" id="3.80.10.10:FF:000386">
    <property type="entry name" value="Disease resistance protein RPS4"/>
    <property type="match status" value="1"/>
</dbReference>
<dbReference type="InterPro" id="IPR058192">
    <property type="entry name" value="WHD_ROQ1-like"/>
</dbReference>
<dbReference type="EMBL" id="JADGMS010000019">
    <property type="protein sequence ID" value="KAF9661743.1"/>
    <property type="molecule type" value="Genomic_DNA"/>
</dbReference>
<dbReference type="InterPro" id="IPR011713">
    <property type="entry name" value="Leu-rich_rpt_3"/>
</dbReference>
<comment type="caution">
    <text evidence="5">The sequence shown here is derived from an EMBL/GenBank/DDBJ whole genome shotgun (WGS) entry which is preliminary data.</text>
</comment>
<dbReference type="InterPro" id="IPR045344">
    <property type="entry name" value="C-JID"/>
</dbReference>
<keyword evidence="6" id="KW-1185">Reference proteome</keyword>
<dbReference type="PANTHER" id="PTHR11017">
    <property type="entry name" value="LEUCINE-RICH REPEAT-CONTAINING PROTEIN"/>
    <property type="match status" value="1"/>
</dbReference>
<protein>
    <submittedName>
        <fullName evidence="5">Uncharacterized protein</fullName>
    </submittedName>
</protein>
<evidence type="ECO:0000259" key="4">
    <source>
        <dbReference type="Pfam" id="PF23282"/>
    </source>
</evidence>
<evidence type="ECO:0000259" key="3">
    <source>
        <dbReference type="Pfam" id="PF20160"/>
    </source>
</evidence>
<keyword evidence="1" id="KW-0433">Leucine-rich repeat</keyword>
<dbReference type="SUPFAM" id="SSF52058">
    <property type="entry name" value="L domain-like"/>
    <property type="match status" value="1"/>
</dbReference>
<dbReference type="Pfam" id="PF13855">
    <property type="entry name" value="LRR_8"/>
    <property type="match status" value="1"/>
</dbReference>
<dbReference type="InterPro" id="IPR001611">
    <property type="entry name" value="Leu-rich_rpt"/>
</dbReference>
<evidence type="ECO:0000256" key="2">
    <source>
        <dbReference type="ARBA" id="ARBA00022737"/>
    </source>
</evidence>
<proteinExistence type="predicted"/>
<name>A0A835J305_9ROSI</name>
<dbReference type="Pfam" id="PF07725">
    <property type="entry name" value="LRR_3"/>
    <property type="match status" value="1"/>
</dbReference>
<dbReference type="PANTHER" id="PTHR11017:SF479">
    <property type="entry name" value="DISEASE RESISTANCE PROTEIN (TIR-NBS-LRR CLASS) FAMILY"/>
    <property type="match status" value="1"/>
</dbReference>
<feature type="domain" description="C-JID" evidence="3">
    <location>
        <begin position="506"/>
        <end position="547"/>
    </location>
</feature>
<dbReference type="GO" id="GO:0006952">
    <property type="term" value="P:defense response"/>
    <property type="evidence" value="ECO:0007669"/>
    <property type="project" value="InterPro"/>
</dbReference>
<dbReference type="OrthoDB" id="850331at2759"/>
<evidence type="ECO:0000256" key="1">
    <source>
        <dbReference type="ARBA" id="ARBA00022614"/>
    </source>
</evidence>
<dbReference type="Pfam" id="PF20160">
    <property type="entry name" value="C-JID"/>
    <property type="match status" value="1"/>
</dbReference>
<keyword evidence="2" id="KW-0677">Repeat</keyword>
<dbReference type="AlphaFoldDB" id="A0A835J305"/>
<dbReference type="Proteomes" id="UP000657918">
    <property type="component" value="Unassembled WGS sequence"/>
</dbReference>
<organism evidence="5 6">
    <name type="scientific">Salix dunnii</name>
    <dbReference type="NCBI Taxonomy" id="1413687"/>
    <lineage>
        <taxon>Eukaryota</taxon>
        <taxon>Viridiplantae</taxon>
        <taxon>Streptophyta</taxon>
        <taxon>Embryophyta</taxon>
        <taxon>Tracheophyta</taxon>
        <taxon>Spermatophyta</taxon>
        <taxon>Magnoliopsida</taxon>
        <taxon>eudicotyledons</taxon>
        <taxon>Gunneridae</taxon>
        <taxon>Pentapetalae</taxon>
        <taxon>rosids</taxon>
        <taxon>fabids</taxon>
        <taxon>Malpighiales</taxon>
        <taxon>Salicaceae</taxon>
        <taxon>Saliceae</taxon>
        <taxon>Salix</taxon>
    </lineage>
</organism>
<dbReference type="InterPro" id="IPR032675">
    <property type="entry name" value="LRR_dom_sf"/>
</dbReference>
<accession>A0A835J305</accession>
<evidence type="ECO:0000313" key="6">
    <source>
        <dbReference type="Proteomes" id="UP000657918"/>
    </source>
</evidence>
<gene>
    <name evidence="5" type="ORF">SADUNF_Sadunf19G0100300</name>
</gene>
<dbReference type="Gene3D" id="3.80.10.10">
    <property type="entry name" value="Ribonuclease Inhibitor"/>
    <property type="match status" value="2"/>
</dbReference>
<feature type="domain" description="Disease resistance protein Roq1-like winged-helix" evidence="4">
    <location>
        <begin position="28"/>
        <end position="62"/>
    </location>
</feature>
<evidence type="ECO:0000313" key="5">
    <source>
        <dbReference type="EMBL" id="KAF9661743.1"/>
    </source>
</evidence>
<dbReference type="InterPro" id="IPR044974">
    <property type="entry name" value="Disease_R_plants"/>
</dbReference>
<sequence>MADLQRRRFEQEQAIRILDGFYRRSVIYDISTLIDKCLVTTSHNMLEIHDLLQEMAFNIVRAENTLPGKRSRLCHLPDVVHVLEENKGTEKTEGITLDISKLSRQIHVKPDAFAMMDRLRFLKLYFSHFSEDNKDKMLLPPTGLDYLSNKLVYFHWDAFPLKSLPQRFCAEHLVELNLSKSKVEKLWTGVQDIGNLRNFVVSYSRYLTELPDLSKAKNLVCLNLEGCSSLTVVPSSLQHLDRLEELHLYFCNNLRSFPMLDSKVLRVLAIHKCLDITKCPTISQNMKRLVLEKTSLKEVPQSVTSKLEYLSLDGCSKITKFPEISGDIKRLYLSKTAITEVPSSIQFLKKLETLSVVGCSKLESFQEITVPMKSLTRLNLDNTGIKEIPSSSFKHMISLVTLSLCGMLIKELPLSIKDMVRLRNLALDKTLIKTLPELPPSLTSLTAPDCESLETTMISINTIGSLLGVLNFGNCFKLDQKAQIAAMHLKIQSGEKIALDRIQMVLPGSEIPEWFGDKGIGSLLTIQLPSNCHQLKGIAFCLVFLLPLLSHDMLYASSELWMFNDAPENEREKKLIDAGLDFRSGF</sequence>